<dbReference type="GeneID" id="5992742"/>
<organism evidence="2 3">
    <name type="scientific">Aspergillus oryzae (strain ATCC 42149 / RIB 40)</name>
    <name type="common">Yellow koji mold</name>
    <dbReference type="NCBI Taxonomy" id="510516"/>
    <lineage>
        <taxon>Eukaryota</taxon>
        <taxon>Fungi</taxon>
        <taxon>Dikarya</taxon>
        <taxon>Ascomycota</taxon>
        <taxon>Pezizomycotina</taxon>
        <taxon>Eurotiomycetes</taxon>
        <taxon>Eurotiomycetidae</taxon>
        <taxon>Eurotiales</taxon>
        <taxon>Aspergillaceae</taxon>
        <taxon>Aspergillus</taxon>
        <taxon>Aspergillus subgen. Circumdati</taxon>
    </lineage>
</organism>
<feature type="transmembrane region" description="Helical" evidence="1">
    <location>
        <begin position="52"/>
        <end position="70"/>
    </location>
</feature>
<keyword evidence="1" id="KW-0472">Membrane</keyword>
<accession>Q2UI77</accession>
<keyword evidence="1" id="KW-0812">Transmembrane</keyword>
<dbReference type="GO" id="GO:0016799">
    <property type="term" value="F:hydrolase activity, hydrolyzing N-glycosyl compounds"/>
    <property type="evidence" value="ECO:0007669"/>
    <property type="project" value="InterPro"/>
</dbReference>
<reference evidence="2 3" key="1">
    <citation type="journal article" date="2005" name="Nature">
        <title>Genome sequencing and analysis of Aspergillus oryzae.</title>
        <authorList>
            <person name="Machida M."/>
            <person name="Asai K."/>
            <person name="Sano M."/>
            <person name="Tanaka T."/>
            <person name="Kumagai T."/>
            <person name="Terai G."/>
            <person name="Kusumoto K."/>
            <person name="Arima T."/>
            <person name="Akita O."/>
            <person name="Kashiwagi Y."/>
            <person name="Abe K."/>
            <person name="Gomi K."/>
            <person name="Horiuchi H."/>
            <person name="Kitamoto K."/>
            <person name="Kobayashi T."/>
            <person name="Takeuchi M."/>
            <person name="Denning D.W."/>
            <person name="Galagan J.E."/>
            <person name="Nierman W.C."/>
            <person name="Yu J."/>
            <person name="Archer D.B."/>
            <person name="Bennett J.W."/>
            <person name="Bhatnagar D."/>
            <person name="Cleveland T.E."/>
            <person name="Fedorova N.D."/>
            <person name="Gotoh O."/>
            <person name="Horikawa H."/>
            <person name="Hosoyama A."/>
            <person name="Ichinomiya M."/>
            <person name="Igarashi R."/>
            <person name="Iwashita K."/>
            <person name="Juvvadi P.R."/>
            <person name="Kato M."/>
            <person name="Kato Y."/>
            <person name="Kin T."/>
            <person name="Kokubun A."/>
            <person name="Maeda H."/>
            <person name="Maeyama N."/>
            <person name="Maruyama J."/>
            <person name="Nagasaki H."/>
            <person name="Nakajima T."/>
            <person name="Oda K."/>
            <person name="Okada K."/>
            <person name="Paulsen I."/>
            <person name="Sakamoto K."/>
            <person name="Sawano T."/>
            <person name="Takahashi M."/>
            <person name="Takase K."/>
            <person name="Terabayashi Y."/>
            <person name="Wortman J."/>
            <person name="Yamada O."/>
            <person name="Yamagata Y."/>
            <person name="Anazawa H."/>
            <person name="Hata Y."/>
            <person name="Koide Y."/>
            <person name="Komori T."/>
            <person name="Koyama Y."/>
            <person name="Minetoki T."/>
            <person name="Suharnan S."/>
            <person name="Tanaka A."/>
            <person name="Isono K."/>
            <person name="Kuhara S."/>
            <person name="Ogasawara N."/>
            <person name="Kikuchi H."/>
        </authorList>
    </citation>
    <scope>NUCLEOTIDE SEQUENCE [LARGE SCALE GENOMIC DNA]</scope>
    <source>
        <strain evidence="3">ATCC 42149 / RIB 40</strain>
    </source>
</reference>
<keyword evidence="1" id="KW-1133">Transmembrane helix</keyword>
<dbReference type="Gene3D" id="3.90.245.10">
    <property type="entry name" value="Ribonucleoside hydrolase-like"/>
    <property type="match status" value="1"/>
</dbReference>
<dbReference type="PANTHER" id="PTHR43264">
    <property type="match status" value="1"/>
</dbReference>
<sequence>MVASAQSSPAPNIWLVVYTTTVVDLVHYSQELPTTFAFLISRLIIVRMRTRWIFTVALLVAPLALGSIPATKLIIDTDLFSDVDDAAALLVPCDHPMATPIGVMINYPSSYSALAASSILGYYGYSDVPVALKQPFSNDTFLDTWSYQLGEYASKVAYNWRHTASMPWGDVSSAWDPVELYRKLLSEAGDHSVTIASIGFLDNLSELLSSPGDTYSSLSGHGLVKAKVKELVIMGGAYPCGYEYNFYGSNASATAHVVNTWPGPMTFSGGELGATVYSGARLTVEGPVSDPVNAAYRWYTGYNISRSSWDPLTVLYAIDGLSNINEWLPDSPLYPQKYLKLRMSEEEAGELLDNIYLDTATRAAR</sequence>
<keyword evidence="3" id="KW-1185">Reference proteome</keyword>
<dbReference type="STRING" id="510516.Q2UI77"/>
<dbReference type="HOGENOM" id="CLU_055874_1_0_1"/>
<dbReference type="EMBL" id="BA000051">
    <property type="protein sequence ID" value="BAE58738.1"/>
    <property type="molecule type" value="Genomic_DNA"/>
</dbReference>
<dbReference type="PANTHER" id="PTHR43264:SF1">
    <property type="entry name" value="INOSINE_URIDINE-PREFERRING NUCLEOSIDE HYDROLASE DOMAIN-CONTAINING PROTEIN"/>
    <property type="match status" value="1"/>
</dbReference>
<evidence type="ECO:0000256" key="1">
    <source>
        <dbReference type="SAM" id="Phobius"/>
    </source>
</evidence>
<dbReference type="OMA" id="AHVVNNW"/>
<evidence type="ECO:0000313" key="2">
    <source>
        <dbReference type="EMBL" id="BAE58738.1"/>
    </source>
</evidence>
<dbReference type="AlphaFoldDB" id="Q2UI77"/>
<gene>
    <name evidence="2" type="ORF">AO090023000162</name>
</gene>
<dbReference type="SUPFAM" id="SSF53590">
    <property type="entry name" value="Nucleoside hydrolase"/>
    <property type="match status" value="1"/>
</dbReference>
<protein>
    <submittedName>
        <fullName evidence="2">DNA, SC023</fullName>
    </submittedName>
</protein>
<proteinExistence type="predicted"/>
<dbReference type="RefSeq" id="XP_023090472.1">
    <property type="nucleotide sequence ID" value="XM_023235453.1"/>
</dbReference>
<dbReference type="KEGG" id="aor:AO090023000162"/>
<dbReference type="InterPro" id="IPR036452">
    <property type="entry name" value="Ribo_hydro-like"/>
</dbReference>
<dbReference type="Proteomes" id="UP000006564">
    <property type="component" value="Chromosome 3"/>
</dbReference>
<name>Q2UI77_ASPOR</name>
<evidence type="ECO:0000313" key="3">
    <source>
        <dbReference type="Proteomes" id="UP000006564"/>
    </source>
</evidence>
<dbReference type="EMBL" id="AP007157">
    <property type="protein sequence ID" value="BAE58738.1"/>
    <property type="molecule type" value="Genomic_DNA"/>
</dbReference>